<proteinExistence type="predicted"/>
<dbReference type="AlphaFoldDB" id="A0A0N1I575"/>
<evidence type="ECO:0000256" key="1">
    <source>
        <dbReference type="SAM" id="Phobius"/>
    </source>
</evidence>
<feature type="transmembrane region" description="Helical" evidence="1">
    <location>
        <begin position="21"/>
        <end position="40"/>
    </location>
</feature>
<keyword evidence="1" id="KW-1133">Transmembrane helix</keyword>
<sequence>MSGAAPQSHGTGARRVFHLGNAVLSAAVFFVTLVLSLVALNPPTSHYLLAERHRTPALNESGSELMAGFTPVTVEVNHSVVLVVPAPTTASSGTNRVSRKLDFFFRRLLCIAAVSDGGIHERCSKAFTLSDVILMVLLHADASSPSSFSSTPPLASATASASAQASRHRSFLHVCSALSCISPFVLQQWSNRGTAAFAMQGHQAIAQEPASSAQLWRRVHNFALVFGEVERARTLTRALTEHHVMVPDEAAIVGADVVMPLVGDLRGSHVVASCTPSAWCRYSNARTRKRVMATLQEEADALTSPAAKARVFAEWNRSQDGASAKVLSSPAVVRQRPLSSLLFGQRYPFHSVPFEVVCVDISGEDSVAAFGFLYSLALASAKQPLPKNIILFLYASEWLEEVAEAVEELERVGRYTAIPFVQRERDVDVARDAAGSNQSFAQWRRAQRRWLYGSVYTTPFLSHSCVSQEPLSVVLLSRRFSSAAQLHNALDTATAAAAPAAVQAAQTSPIERFFFRSLNITAGDEAQINAFFDDAEGALVVMVSIAGKVRSVSRFLLQYMYFLIPLTVAGVLVWSLCRPRRTR</sequence>
<accession>A0A0N1I575</accession>
<evidence type="ECO:0000313" key="2">
    <source>
        <dbReference type="EMBL" id="KPI86760.1"/>
    </source>
</evidence>
<dbReference type="OMA" id="ERFFYYS"/>
<dbReference type="OrthoDB" id="273053at2759"/>
<evidence type="ECO:0000313" key="3">
    <source>
        <dbReference type="Proteomes" id="UP000038009"/>
    </source>
</evidence>
<dbReference type="Proteomes" id="UP000038009">
    <property type="component" value="Unassembled WGS sequence"/>
</dbReference>
<protein>
    <submittedName>
        <fullName evidence="2">Uncharacterized protein</fullName>
    </submittedName>
</protein>
<feature type="transmembrane region" description="Helical" evidence="1">
    <location>
        <begin position="559"/>
        <end position="577"/>
    </location>
</feature>
<organism evidence="2 3">
    <name type="scientific">Leptomonas seymouri</name>
    <dbReference type="NCBI Taxonomy" id="5684"/>
    <lineage>
        <taxon>Eukaryota</taxon>
        <taxon>Discoba</taxon>
        <taxon>Euglenozoa</taxon>
        <taxon>Kinetoplastea</taxon>
        <taxon>Metakinetoplastina</taxon>
        <taxon>Trypanosomatida</taxon>
        <taxon>Trypanosomatidae</taxon>
        <taxon>Leishmaniinae</taxon>
        <taxon>Leptomonas</taxon>
    </lineage>
</organism>
<keyword evidence="1" id="KW-0472">Membrane</keyword>
<keyword evidence="3" id="KW-1185">Reference proteome</keyword>
<name>A0A0N1I575_LEPSE</name>
<keyword evidence="1" id="KW-0812">Transmembrane</keyword>
<comment type="caution">
    <text evidence="2">The sequence shown here is derived from an EMBL/GenBank/DDBJ whole genome shotgun (WGS) entry which is preliminary data.</text>
</comment>
<gene>
    <name evidence="2" type="ORF">ABL78_4177</name>
</gene>
<dbReference type="VEuPathDB" id="TriTrypDB:Lsey_0117_0160"/>
<reference evidence="2 3" key="1">
    <citation type="journal article" date="2015" name="PLoS Pathog.">
        <title>Leptomonas seymouri: Adaptations to the Dixenous Life Cycle Analyzed by Genome Sequencing, Transcriptome Profiling and Co-infection with Leishmania donovani.</title>
        <authorList>
            <person name="Kraeva N."/>
            <person name="Butenko A."/>
            <person name="Hlavacova J."/>
            <person name="Kostygov A."/>
            <person name="Myskova J."/>
            <person name="Grybchuk D."/>
            <person name="Lestinova T."/>
            <person name="Votypka J."/>
            <person name="Volf P."/>
            <person name="Opperdoes F."/>
            <person name="Flegontov P."/>
            <person name="Lukes J."/>
            <person name="Yurchenko V."/>
        </authorList>
    </citation>
    <scope>NUCLEOTIDE SEQUENCE [LARGE SCALE GENOMIC DNA]</scope>
    <source>
        <strain evidence="2 3">ATCC 30220</strain>
    </source>
</reference>
<dbReference type="EMBL" id="LJSK01000117">
    <property type="protein sequence ID" value="KPI86760.1"/>
    <property type="molecule type" value="Genomic_DNA"/>
</dbReference>